<evidence type="ECO:0000256" key="2">
    <source>
        <dbReference type="ARBA" id="ARBA00002552"/>
    </source>
</evidence>
<feature type="binding site" evidence="18">
    <location>
        <position position="95"/>
    </location>
    <ligand>
        <name>substrate</name>
    </ligand>
</feature>
<feature type="binding site" evidence="18">
    <location>
        <position position="102"/>
    </location>
    <ligand>
        <name>substrate</name>
    </ligand>
</feature>
<dbReference type="GO" id="GO:0001717">
    <property type="term" value="P:conversion of seryl-tRNAsec to selenocys-tRNAsec"/>
    <property type="evidence" value="ECO:0007669"/>
    <property type="project" value="UniProtKB-UniRule"/>
</dbReference>
<evidence type="ECO:0000256" key="3">
    <source>
        <dbReference type="ARBA" id="ARBA00004822"/>
    </source>
</evidence>
<evidence type="ECO:0000256" key="4">
    <source>
        <dbReference type="ARBA" id="ARBA00007037"/>
    </source>
</evidence>
<dbReference type="PANTHER" id="PTHR12944:SF2">
    <property type="entry name" value="O-PHOSPHOSERYL-TRNA(SEC) SELENIUM TRANSFERASE"/>
    <property type="match status" value="1"/>
</dbReference>
<organism evidence="20 21">
    <name type="scientific">Methanococcus voltae</name>
    <dbReference type="NCBI Taxonomy" id="2188"/>
    <lineage>
        <taxon>Archaea</taxon>
        <taxon>Methanobacteriati</taxon>
        <taxon>Methanobacteriota</taxon>
        <taxon>Methanomada group</taxon>
        <taxon>Methanococci</taxon>
        <taxon>Methanococcales</taxon>
        <taxon>Methanococcaceae</taxon>
        <taxon>Methanococcus</taxon>
    </lineage>
</organism>
<dbReference type="NCBIfam" id="TIGR03531">
    <property type="entry name" value="selenium_SpcS"/>
    <property type="match status" value="1"/>
</dbReference>
<dbReference type="Proteomes" id="UP000740329">
    <property type="component" value="Unassembled WGS sequence"/>
</dbReference>
<evidence type="ECO:0000256" key="12">
    <source>
        <dbReference type="ARBA" id="ARBA00023266"/>
    </source>
</evidence>
<dbReference type="Pfam" id="PF05889">
    <property type="entry name" value="SepSecS"/>
    <property type="match status" value="1"/>
</dbReference>
<dbReference type="EC" id="2.9.1.2" evidence="5 17"/>
<evidence type="ECO:0000256" key="16">
    <source>
        <dbReference type="ARBA" id="ARBA00048808"/>
    </source>
</evidence>
<dbReference type="RefSeq" id="WP_209590898.1">
    <property type="nucleotide sequence ID" value="NZ_JAGGMU010000002.1"/>
</dbReference>
<evidence type="ECO:0000313" key="20">
    <source>
        <dbReference type="EMBL" id="MBP2201410.1"/>
    </source>
</evidence>
<keyword evidence="9 17" id="KW-0694">RNA-binding</keyword>
<feature type="modified residue" description="N6-(pyridoxal phosphate)lysine" evidence="19">
    <location>
        <position position="302"/>
    </location>
</feature>
<evidence type="ECO:0000256" key="8">
    <source>
        <dbReference type="ARBA" id="ARBA00022679"/>
    </source>
</evidence>
<keyword evidence="8 17" id="KW-0808">Transferase</keyword>
<evidence type="ECO:0000256" key="1">
    <source>
        <dbReference type="ARBA" id="ARBA00001933"/>
    </source>
</evidence>
<evidence type="ECO:0000256" key="6">
    <source>
        <dbReference type="ARBA" id="ARBA00021963"/>
    </source>
</evidence>
<evidence type="ECO:0000256" key="11">
    <source>
        <dbReference type="ARBA" id="ARBA00022917"/>
    </source>
</evidence>
<dbReference type="UniPathway" id="UPA00906">
    <property type="reaction ID" value="UER00898"/>
</dbReference>
<dbReference type="InterPro" id="IPR008829">
    <property type="entry name" value="SepSecS/SepCysS"/>
</dbReference>
<reference evidence="20" key="1">
    <citation type="submission" date="2021-03" db="EMBL/GenBank/DDBJ databases">
        <title>Genomic Encyclopedia of Type Strains, Phase IV (KMG-V): Genome sequencing to study the core and pangenomes of soil and plant-associated prokaryotes.</title>
        <authorList>
            <person name="Whitman W."/>
        </authorList>
    </citation>
    <scope>NUCLEOTIDE SEQUENCE</scope>
    <source>
        <strain evidence="20">C4</strain>
    </source>
</reference>
<dbReference type="PANTHER" id="PTHR12944">
    <property type="entry name" value="SOLUBLE LIVER ANTIGEN/LIVER PANCREAS ANTIGEN"/>
    <property type="match status" value="1"/>
</dbReference>
<evidence type="ECO:0000256" key="14">
    <source>
        <dbReference type="ARBA" id="ARBA00032048"/>
    </source>
</evidence>
<protein>
    <recommendedName>
        <fullName evidence="6 17">O-phosphoseryl-tRNA(Sec) selenium transferase</fullName>
        <ecNumber evidence="5 17">2.9.1.2</ecNumber>
    </recommendedName>
    <alternativeName>
        <fullName evidence="13 17">Selenocysteine synthase</fullName>
    </alternativeName>
    <alternativeName>
        <fullName evidence="14 17">Selenocysteinyl-tRNA(Sec) synthase</fullName>
    </alternativeName>
    <alternativeName>
        <fullName evidence="15 17">Sep-tRNA:Sec-tRNA synthase</fullName>
    </alternativeName>
</protein>
<feature type="binding site" evidence="18">
    <location>
        <position position="94"/>
    </location>
    <ligand>
        <name>substrate</name>
    </ligand>
</feature>
<comment type="function">
    <text evidence="2 17">Converts O-phosphoseryl-tRNA(Sec) to selenocysteinyl-tRNA(Sec) required for selenoprotein biosynthesis.</text>
</comment>
<evidence type="ECO:0000256" key="19">
    <source>
        <dbReference type="PIRSR" id="PIRSR017689-50"/>
    </source>
</evidence>
<gene>
    <name evidence="20" type="ORF">J3E07_000822</name>
</gene>
<dbReference type="GO" id="GO:0000049">
    <property type="term" value="F:tRNA binding"/>
    <property type="evidence" value="ECO:0007669"/>
    <property type="project" value="UniProtKB-UniRule"/>
</dbReference>
<dbReference type="InterPro" id="IPR019872">
    <property type="entry name" value="Sec-tRNA_Se_transferase"/>
</dbReference>
<dbReference type="AlphaFoldDB" id="A0A8J7S100"/>
<comment type="cofactor">
    <cofactor evidence="1 17 19">
        <name>pyridoxal 5'-phosphate</name>
        <dbReference type="ChEBI" id="CHEBI:597326"/>
    </cofactor>
</comment>
<keyword evidence="7 17" id="KW-0820">tRNA-binding</keyword>
<feature type="site" description="May act as a substrate filter by repelling compounds with a negatively charged alpha-carboxylate" evidence="19">
    <location>
        <position position="71"/>
    </location>
</feature>
<evidence type="ECO:0000256" key="9">
    <source>
        <dbReference type="ARBA" id="ARBA00022884"/>
    </source>
</evidence>
<comment type="pathway">
    <text evidence="3 17">Aminoacyl-tRNA biosynthesis; selenocysteinyl-tRNA(Sec) biosynthesis; selenocysteinyl-tRNA(Sec) from L-seryl-tRNA(Sec) (archaeal/eukaryal route): step 2/2.</text>
</comment>
<dbReference type="PIRSF" id="PIRSF017689">
    <property type="entry name" value="SepSecS"/>
    <property type="match status" value="1"/>
</dbReference>
<dbReference type="EMBL" id="JAGGMV010000002">
    <property type="protein sequence ID" value="MBP2201410.1"/>
    <property type="molecule type" value="Genomic_DNA"/>
</dbReference>
<sequence>MLDINIKGTIPKNMEERGLNILSDNLGEIENILNQRKMPKKGLSDEKIELLLNFLANMDTDKDPKAIRVGEREARISSEIHKKLSSNFCHGIGRSGNLVDPQPKAPGASAMYALTNKILESFLKNLNVNVNALATPVSTGMSIALCLSALKRGFLVENSKMDKDTKITTKQYSKYDGANVVIYPYASHKSPIKSTSFVGMRMRFVETKLSDKDDCVEIPVEDIISATEKELKDGKNPVILSTLTFFPPRRSDDVEEISKYCLENNIPHIINGAYAIQNHKYLDKLKKALKYRVDAIVSSTDKNLMTPIGGGIIYSKDKNFLKEVSLTYPGRASATPIVNTFVSLLSMGMDKYTYLMKEQVKNKNLLDELLVELANKTENKKLDVDSPIASCITTKKDPIDVSAKLYNLRVTGPRGIKTTDHFGNCYMQDYKYNYVVMNASIGVKETDVINAVNKLSKVI</sequence>
<feature type="binding site" evidence="18">
    <location>
        <position position="72"/>
    </location>
    <ligand>
        <name>pyridoxal 5'-phosphate</name>
        <dbReference type="ChEBI" id="CHEBI:597326"/>
    </ligand>
</feature>
<comment type="catalytic activity">
    <reaction evidence="16 17">
        <text>O-phospho-L-seryl-tRNA(Sec) + selenophosphate + H2O = L-selenocysteinyl-tRNA(Sec) + 2 phosphate</text>
        <dbReference type="Rhea" id="RHEA:25041"/>
        <dbReference type="Rhea" id="RHEA-COMP:9743"/>
        <dbReference type="Rhea" id="RHEA-COMP:9947"/>
        <dbReference type="ChEBI" id="CHEBI:15377"/>
        <dbReference type="ChEBI" id="CHEBI:16144"/>
        <dbReference type="ChEBI" id="CHEBI:43474"/>
        <dbReference type="ChEBI" id="CHEBI:78551"/>
        <dbReference type="ChEBI" id="CHEBI:78573"/>
        <dbReference type="EC" id="2.9.1.2"/>
    </reaction>
</comment>
<dbReference type="OrthoDB" id="64344at2157"/>
<evidence type="ECO:0000256" key="18">
    <source>
        <dbReference type="PIRSR" id="PIRSR017689-1"/>
    </source>
</evidence>
<name>A0A8J7S100_METVO</name>
<feature type="binding site" evidence="18">
    <location>
        <position position="290"/>
    </location>
    <ligand>
        <name>tRNA</name>
        <dbReference type="ChEBI" id="CHEBI:17843"/>
    </ligand>
</feature>
<dbReference type="SUPFAM" id="SSF53383">
    <property type="entry name" value="PLP-dependent transferases"/>
    <property type="match status" value="1"/>
</dbReference>
<proteinExistence type="inferred from homology"/>
<dbReference type="Gene3D" id="3.40.640.10">
    <property type="entry name" value="Type I PLP-dependent aspartate aminotransferase-like (Major domain)"/>
    <property type="match status" value="1"/>
</dbReference>
<comment type="similarity">
    <text evidence="4 17">Belongs to the SepSecS family.</text>
</comment>
<evidence type="ECO:0000256" key="15">
    <source>
        <dbReference type="ARBA" id="ARBA00032693"/>
    </source>
</evidence>
<comment type="caution">
    <text evidence="20">The sequence shown here is derived from an EMBL/GenBank/DDBJ whole genome shotgun (WGS) entry which is preliminary data.</text>
</comment>
<evidence type="ECO:0000256" key="7">
    <source>
        <dbReference type="ARBA" id="ARBA00022555"/>
    </source>
</evidence>
<evidence type="ECO:0000256" key="17">
    <source>
        <dbReference type="PIRNR" id="PIRNR017689"/>
    </source>
</evidence>
<keyword evidence="10 17" id="KW-0663">Pyridoxal phosphate</keyword>
<dbReference type="GO" id="GO:0001514">
    <property type="term" value="P:selenocysteine incorporation"/>
    <property type="evidence" value="ECO:0007669"/>
    <property type="project" value="TreeGrafter"/>
</dbReference>
<keyword evidence="11 17" id="KW-0648">Protein biosynthesis</keyword>
<evidence type="ECO:0000256" key="10">
    <source>
        <dbReference type="ARBA" id="ARBA00022898"/>
    </source>
</evidence>
<evidence type="ECO:0000313" key="21">
    <source>
        <dbReference type="Proteomes" id="UP000740329"/>
    </source>
</evidence>
<accession>A0A8J7S100</accession>
<evidence type="ECO:0000256" key="5">
    <source>
        <dbReference type="ARBA" id="ARBA00012464"/>
    </source>
</evidence>
<keyword evidence="12 17" id="KW-0711">Selenium</keyword>
<feature type="binding site" evidence="18">
    <location>
        <position position="331"/>
    </location>
    <ligand>
        <name>substrate</name>
    </ligand>
</feature>
<dbReference type="InterPro" id="IPR015424">
    <property type="entry name" value="PyrdxlP-dep_Trfase"/>
</dbReference>
<evidence type="ECO:0000256" key="13">
    <source>
        <dbReference type="ARBA" id="ARBA00030669"/>
    </source>
</evidence>
<dbReference type="GO" id="GO:0098621">
    <property type="term" value="F:O-phosphoseryl-tRNA(Sec) selenium transferase activity"/>
    <property type="evidence" value="ECO:0007669"/>
    <property type="project" value="UniProtKB-EC"/>
</dbReference>
<dbReference type="InterPro" id="IPR015421">
    <property type="entry name" value="PyrdxlP-dep_Trfase_major"/>
</dbReference>